<sequence>MGAEYICQYLSDERIVCGGGTSKYGYCNWHVSKCHSKANYHQKKMDKMFRDGQTPEALEQALDKMLQQVKLSLKSCL</sequence>
<dbReference type="VEuPathDB" id="FungiDB:RhiirFUN_025149"/>
<reference evidence="1 2" key="1">
    <citation type="submission" date="2016-04" db="EMBL/GenBank/DDBJ databases">
        <title>Genome analyses suggest a sexual origin of heterokaryosis in a supposedly ancient asexual fungus.</title>
        <authorList>
            <person name="Ropars J."/>
            <person name="Sedzielewska K."/>
            <person name="Noel J."/>
            <person name="Charron P."/>
            <person name="Farinelli L."/>
            <person name="Marton T."/>
            <person name="Kruger M."/>
            <person name="Pelin A."/>
            <person name="Brachmann A."/>
            <person name="Corradi N."/>
        </authorList>
    </citation>
    <scope>NUCLEOTIDE SEQUENCE [LARGE SCALE GENOMIC DNA]</scope>
    <source>
        <strain evidence="1 2">C2</strain>
    </source>
</reference>
<dbReference type="VEuPathDB" id="FungiDB:RhiirA1_475515"/>
<gene>
    <name evidence="1" type="ORF">RhiirC2_800521</name>
</gene>
<protein>
    <submittedName>
        <fullName evidence="1">Uncharacterized protein</fullName>
    </submittedName>
</protein>
<dbReference type="VEuPathDB" id="FungiDB:FUN_002396"/>
<dbReference type="AlphaFoldDB" id="A0A2N1M3I1"/>
<evidence type="ECO:0000313" key="2">
    <source>
        <dbReference type="Proteomes" id="UP000233469"/>
    </source>
</evidence>
<name>A0A2N1M3I1_9GLOM</name>
<proteinExistence type="predicted"/>
<organism evidence="1 2">
    <name type="scientific">Rhizophagus irregularis</name>
    <dbReference type="NCBI Taxonomy" id="588596"/>
    <lineage>
        <taxon>Eukaryota</taxon>
        <taxon>Fungi</taxon>
        <taxon>Fungi incertae sedis</taxon>
        <taxon>Mucoromycota</taxon>
        <taxon>Glomeromycotina</taxon>
        <taxon>Glomeromycetes</taxon>
        <taxon>Glomerales</taxon>
        <taxon>Glomeraceae</taxon>
        <taxon>Rhizophagus</taxon>
    </lineage>
</organism>
<accession>A0A2N1M3I1</accession>
<reference evidence="1 2" key="2">
    <citation type="submission" date="2017-10" db="EMBL/GenBank/DDBJ databases">
        <title>Extensive intraspecific genome diversity in a model arbuscular mycorrhizal fungus.</title>
        <authorList>
            <person name="Chen E.C.H."/>
            <person name="Morin E."/>
            <person name="Baudet D."/>
            <person name="Noel J."/>
            <person name="Ndikumana S."/>
            <person name="Charron P."/>
            <person name="St-Onge C."/>
            <person name="Giorgi J."/>
            <person name="Grigoriev I.V."/>
            <person name="Roux C."/>
            <person name="Martin F.M."/>
            <person name="Corradi N."/>
        </authorList>
    </citation>
    <scope>NUCLEOTIDE SEQUENCE [LARGE SCALE GENOMIC DNA]</scope>
    <source>
        <strain evidence="1 2">C2</strain>
    </source>
</reference>
<dbReference type="EMBL" id="LLXL01006018">
    <property type="protein sequence ID" value="PKK56207.1"/>
    <property type="molecule type" value="Genomic_DNA"/>
</dbReference>
<dbReference type="Proteomes" id="UP000233469">
    <property type="component" value="Unassembled WGS sequence"/>
</dbReference>
<evidence type="ECO:0000313" key="1">
    <source>
        <dbReference type="EMBL" id="PKK56207.1"/>
    </source>
</evidence>
<comment type="caution">
    <text evidence="1">The sequence shown here is derived from an EMBL/GenBank/DDBJ whole genome shotgun (WGS) entry which is preliminary data.</text>
</comment>